<evidence type="ECO:0000256" key="4">
    <source>
        <dbReference type="ARBA" id="ARBA00023163"/>
    </source>
</evidence>
<keyword evidence="3" id="KW-0238">DNA-binding</keyword>
<dbReference type="GO" id="GO:0043565">
    <property type="term" value="F:sequence-specific DNA binding"/>
    <property type="evidence" value="ECO:0007669"/>
    <property type="project" value="TreeGrafter"/>
</dbReference>
<organism evidence="6 7">
    <name type="scientific">Consotaella salsifontis</name>
    <dbReference type="NCBI Taxonomy" id="1365950"/>
    <lineage>
        <taxon>Bacteria</taxon>
        <taxon>Pseudomonadati</taxon>
        <taxon>Pseudomonadota</taxon>
        <taxon>Alphaproteobacteria</taxon>
        <taxon>Hyphomicrobiales</taxon>
        <taxon>Aurantimonadaceae</taxon>
        <taxon>Consotaella</taxon>
    </lineage>
</organism>
<name>A0A1T4SCA5_9HYPH</name>
<feature type="domain" description="HTH lysR-type" evidence="5">
    <location>
        <begin position="2"/>
        <end position="59"/>
    </location>
</feature>
<dbReference type="GO" id="GO:0003700">
    <property type="term" value="F:DNA-binding transcription factor activity"/>
    <property type="evidence" value="ECO:0007669"/>
    <property type="project" value="InterPro"/>
</dbReference>
<dbReference type="PANTHER" id="PTHR30537">
    <property type="entry name" value="HTH-TYPE TRANSCRIPTIONAL REGULATOR"/>
    <property type="match status" value="1"/>
</dbReference>
<evidence type="ECO:0000313" key="6">
    <source>
        <dbReference type="EMBL" id="SKA25940.1"/>
    </source>
</evidence>
<evidence type="ECO:0000256" key="2">
    <source>
        <dbReference type="ARBA" id="ARBA00023015"/>
    </source>
</evidence>
<dbReference type="InterPro" id="IPR036388">
    <property type="entry name" value="WH-like_DNA-bd_sf"/>
</dbReference>
<dbReference type="InterPro" id="IPR036390">
    <property type="entry name" value="WH_DNA-bd_sf"/>
</dbReference>
<dbReference type="InterPro" id="IPR000847">
    <property type="entry name" value="LysR_HTH_N"/>
</dbReference>
<evidence type="ECO:0000256" key="1">
    <source>
        <dbReference type="ARBA" id="ARBA00009437"/>
    </source>
</evidence>
<reference evidence="6 7" key="1">
    <citation type="submission" date="2017-02" db="EMBL/GenBank/DDBJ databases">
        <authorList>
            <person name="Peterson S.W."/>
        </authorList>
    </citation>
    <scope>NUCLEOTIDE SEQUENCE [LARGE SCALE GENOMIC DNA]</scope>
    <source>
        <strain evidence="6 7">USBA 369</strain>
    </source>
</reference>
<protein>
    <submittedName>
        <fullName evidence="6">Transcriptional regulator, LysR family</fullName>
    </submittedName>
</protein>
<dbReference type="GO" id="GO:0006351">
    <property type="term" value="P:DNA-templated transcription"/>
    <property type="evidence" value="ECO:0007669"/>
    <property type="project" value="TreeGrafter"/>
</dbReference>
<dbReference type="EMBL" id="FUXL01000010">
    <property type="protein sequence ID" value="SKA25940.1"/>
    <property type="molecule type" value="Genomic_DNA"/>
</dbReference>
<dbReference type="Pfam" id="PF00126">
    <property type="entry name" value="HTH_1"/>
    <property type="match status" value="1"/>
</dbReference>
<dbReference type="AlphaFoldDB" id="A0A1T4SCA5"/>
<dbReference type="RefSeq" id="WP_078709136.1">
    <property type="nucleotide sequence ID" value="NZ_FUXL01000010.1"/>
</dbReference>
<dbReference type="CDD" id="cd08422">
    <property type="entry name" value="PBP2_CrgA_like"/>
    <property type="match status" value="1"/>
</dbReference>
<dbReference type="SUPFAM" id="SSF46785">
    <property type="entry name" value="Winged helix' DNA-binding domain"/>
    <property type="match status" value="1"/>
</dbReference>
<dbReference type="SUPFAM" id="SSF53850">
    <property type="entry name" value="Periplasmic binding protein-like II"/>
    <property type="match status" value="1"/>
</dbReference>
<gene>
    <name evidence="6" type="ORF">SAMN05428963_11025</name>
</gene>
<keyword evidence="4" id="KW-0804">Transcription</keyword>
<proteinExistence type="inferred from homology"/>
<keyword evidence="2" id="KW-0805">Transcription regulation</keyword>
<dbReference type="PRINTS" id="PR00039">
    <property type="entry name" value="HTHLYSR"/>
</dbReference>
<dbReference type="OrthoDB" id="7624726at2"/>
<dbReference type="PANTHER" id="PTHR30537:SF20">
    <property type="entry name" value="TRANSCRIPTIONAL REGULATORY PROTEIN"/>
    <property type="match status" value="1"/>
</dbReference>
<sequence>MVDWDKLRIFHAAARAGSITRAADTLFMSQSAVSRQVSALEEELGAPLFHRHARGLILTEEGETLFQAAEEMNLKLEDAQSKLSDIKEKPAGPLRITTTVGIGSTWLTERLNEFIDLYPDVHLELILDDSELDLRTRQADVGIRLRTPTQPELVQRKLFTMHFRIYGAPSYLERFGTPTSQDQLDSHRIVTFGDNAPAYLREMNWLEQAGRDFGHARLPALKVNSLVAIRYALERGLGIGLLPDYMVEEDSDLVPLIPDLELLTYDVYFVYPDELRNSARLKVFRDFLVEKARRWEY</sequence>
<dbReference type="InterPro" id="IPR005119">
    <property type="entry name" value="LysR_subst-bd"/>
</dbReference>
<dbReference type="InterPro" id="IPR058163">
    <property type="entry name" value="LysR-type_TF_proteobact-type"/>
</dbReference>
<evidence type="ECO:0000259" key="5">
    <source>
        <dbReference type="PROSITE" id="PS50931"/>
    </source>
</evidence>
<comment type="similarity">
    <text evidence="1">Belongs to the LysR transcriptional regulatory family.</text>
</comment>
<dbReference type="Proteomes" id="UP000190135">
    <property type="component" value="Unassembled WGS sequence"/>
</dbReference>
<keyword evidence="7" id="KW-1185">Reference proteome</keyword>
<dbReference type="FunFam" id="1.10.10.10:FF:000001">
    <property type="entry name" value="LysR family transcriptional regulator"/>
    <property type="match status" value="1"/>
</dbReference>
<dbReference type="Gene3D" id="1.10.10.10">
    <property type="entry name" value="Winged helix-like DNA-binding domain superfamily/Winged helix DNA-binding domain"/>
    <property type="match status" value="1"/>
</dbReference>
<dbReference type="Pfam" id="PF03466">
    <property type="entry name" value="LysR_substrate"/>
    <property type="match status" value="1"/>
</dbReference>
<accession>A0A1T4SCA5</accession>
<dbReference type="PROSITE" id="PS50931">
    <property type="entry name" value="HTH_LYSR"/>
    <property type="match status" value="1"/>
</dbReference>
<dbReference type="Gene3D" id="3.40.190.290">
    <property type="match status" value="1"/>
</dbReference>
<evidence type="ECO:0000313" key="7">
    <source>
        <dbReference type="Proteomes" id="UP000190135"/>
    </source>
</evidence>
<evidence type="ECO:0000256" key="3">
    <source>
        <dbReference type="ARBA" id="ARBA00023125"/>
    </source>
</evidence>